<sequence length="65" mass="6777">MKNLAILIAITGFLAACEGPMGQSSAENVSDSANSTVTSVDPADAGDMIDENQDREQVQDHVQGL</sequence>
<keyword evidence="3" id="KW-1185">Reference proteome</keyword>
<proteinExistence type="predicted"/>
<protein>
    <submittedName>
        <fullName evidence="2">Uncharacterized protein</fullName>
    </submittedName>
</protein>
<accession>A0A238JRH7</accession>
<dbReference type="RefSeq" id="WP_110767757.1">
    <property type="nucleotide sequence ID" value="NZ_FXYH01000001.1"/>
</dbReference>
<reference evidence="2 3" key="1">
    <citation type="submission" date="2017-05" db="EMBL/GenBank/DDBJ databases">
        <authorList>
            <person name="Song R."/>
            <person name="Chenine A.L."/>
            <person name="Ruprecht R.M."/>
        </authorList>
    </citation>
    <scope>NUCLEOTIDE SEQUENCE [LARGE SCALE GENOMIC DNA]</scope>
    <source>
        <strain evidence="2 3">CECT 8663</strain>
    </source>
</reference>
<evidence type="ECO:0000313" key="2">
    <source>
        <dbReference type="EMBL" id="SMX32346.1"/>
    </source>
</evidence>
<evidence type="ECO:0000313" key="3">
    <source>
        <dbReference type="Proteomes" id="UP000220836"/>
    </source>
</evidence>
<dbReference type="AlphaFoldDB" id="A0A238JRH7"/>
<dbReference type="PROSITE" id="PS51257">
    <property type="entry name" value="PROKAR_LIPOPROTEIN"/>
    <property type="match status" value="1"/>
</dbReference>
<feature type="region of interest" description="Disordered" evidence="1">
    <location>
        <begin position="20"/>
        <end position="65"/>
    </location>
</feature>
<dbReference type="EMBL" id="FXYH01000001">
    <property type="protein sequence ID" value="SMX32346.1"/>
    <property type="molecule type" value="Genomic_DNA"/>
</dbReference>
<evidence type="ECO:0000256" key="1">
    <source>
        <dbReference type="SAM" id="MobiDB-lite"/>
    </source>
</evidence>
<organism evidence="2 3">
    <name type="scientific">Pelagimonas varians</name>
    <dbReference type="NCBI Taxonomy" id="696760"/>
    <lineage>
        <taxon>Bacteria</taxon>
        <taxon>Pseudomonadati</taxon>
        <taxon>Pseudomonadota</taxon>
        <taxon>Alphaproteobacteria</taxon>
        <taxon>Rhodobacterales</taxon>
        <taxon>Roseobacteraceae</taxon>
        <taxon>Pelagimonas</taxon>
    </lineage>
</organism>
<name>A0A238JRH7_9RHOB</name>
<feature type="compositionally biased region" description="Polar residues" evidence="1">
    <location>
        <begin position="22"/>
        <end position="39"/>
    </location>
</feature>
<dbReference type="Proteomes" id="UP000220836">
    <property type="component" value="Unassembled WGS sequence"/>
</dbReference>
<gene>
    <name evidence="2" type="ORF">PEV8663_00005</name>
</gene>